<dbReference type="RefSeq" id="WP_284826472.1">
    <property type="nucleotide sequence ID" value="NZ_CP126969.1"/>
</dbReference>
<dbReference type="Gene3D" id="3.50.50.60">
    <property type="entry name" value="FAD/NAD(P)-binding domain"/>
    <property type="match status" value="2"/>
</dbReference>
<protein>
    <submittedName>
        <fullName evidence="5">NAD(P)-binding protein</fullName>
    </submittedName>
</protein>
<organism evidence="5 6">
    <name type="scientific">Corynebacterium breve</name>
    <dbReference type="NCBI Taxonomy" id="3049799"/>
    <lineage>
        <taxon>Bacteria</taxon>
        <taxon>Bacillati</taxon>
        <taxon>Actinomycetota</taxon>
        <taxon>Actinomycetes</taxon>
        <taxon>Mycobacteriales</taxon>
        <taxon>Corynebacteriaceae</taxon>
        <taxon>Corynebacterium</taxon>
    </lineage>
</organism>
<name>A0ABY8VKL3_9CORY</name>
<dbReference type="SUPFAM" id="SSF51971">
    <property type="entry name" value="Nucleotide-binding domain"/>
    <property type="match status" value="1"/>
</dbReference>
<evidence type="ECO:0000256" key="2">
    <source>
        <dbReference type="ARBA" id="ARBA00023004"/>
    </source>
</evidence>
<dbReference type="InterPro" id="IPR017896">
    <property type="entry name" value="4Fe4S_Fe-S-bd"/>
</dbReference>
<dbReference type="InterPro" id="IPR017900">
    <property type="entry name" value="4Fe4S_Fe_S_CS"/>
</dbReference>
<dbReference type="Pfam" id="PF12838">
    <property type="entry name" value="Fer4_7"/>
    <property type="match status" value="1"/>
</dbReference>
<evidence type="ECO:0000259" key="4">
    <source>
        <dbReference type="PROSITE" id="PS51379"/>
    </source>
</evidence>
<dbReference type="PRINTS" id="PR00469">
    <property type="entry name" value="PNDRDTASEII"/>
</dbReference>
<dbReference type="SUPFAM" id="SSF46548">
    <property type="entry name" value="alpha-helical ferredoxin"/>
    <property type="match status" value="2"/>
</dbReference>
<dbReference type="InterPro" id="IPR028261">
    <property type="entry name" value="DPD_II"/>
</dbReference>
<keyword evidence="6" id="KW-1185">Reference proteome</keyword>
<keyword evidence="1" id="KW-0479">Metal-binding</keyword>
<dbReference type="PROSITE" id="PS51379">
    <property type="entry name" value="4FE4S_FER_2"/>
    <property type="match status" value="2"/>
</dbReference>
<evidence type="ECO:0000313" key="5">
    <source>
        <dbReference type="EMBL" id="WIM68734.1"/>
    </source>
</evidence>
<dbReference type="PANTHER" id="PTHR42783">
    <property type="entry name" value="GLUTAMATE SYNTHASE [NADPH] SMALL CHAIN"/>
    <property type="match status" value="1"/>
</dbReference>
<evidence type="ECO:0000313" key="6">
    <source>
        <dbReference type="Proteomes" id="UP001225598"/>
    </source>
</evidence>
<sequence length="554" mass="60448">MTETNLGMPTTQLPFAITLETGSSLANHTGSWRSERPVYVDLLPPCNKACPAGENIQKWLYHANEGDYEAAWREIMVNNPLPAVMGRVCYHDCETNCNRVEVDEAVGINAVERFLGDKAIKEGWTVEPLLDPSGKKVLVVGSGPSGLSAAYHLARMGHDVTVRDQGEKPGGMMRYGIPSYRLPREVLDSEIARIEQLGVTFEQGARVDDLGAVLEEFDAVFTAVGAQIGRNINIPAGSAANMVNAVDMLRETEMNAASTADEKPLLGRRVVVYGGGNTAVDAARTAKRLGATDSVILYRRTRDHMSAHDSEVMEAEEEGITMRWLSTVQHVDQGTVKIEKMEIDSEGNLTPTGEFEDLEADSLVMALGQESDLTLLEELEGVSIERGVVQVDTNMMTGREGVFAGGDMVPSEKNVTVAIGHGKKAARNIDAWLRGGSYEPAEKHGDATLDRMETWYYTDAPHQVRERLEGARRASNFDEVVKGLDEDSALFEARRCMSCGNCFGCDNCFGVCPDNAVTKLEPGSYEFKYDYCKGCGICAEECPCGAISMVTEEN</sequence>
<dbReference type="PRINTS" id="PR00368">
    <property type="entry name" value="FADPNR"/>
</dbReference>
<dbReference type="Pfam" id="PF14691">
    <property type="entry name" value="Fer4_20"/>
    <property type="match status" value="1"/>
</dbReference>
<dbReference type="PROSITE" id="PS00198">
    <property type="entry name" value="4FE4S_FER_1"/>
    <property type="match status" value="1"/>
</dbReference>
<feature type="domain" description="4Fe-4S ferredoxin-type" evidence="4">
    <location>
        <begin position="493"/>
        <end position="522"/>
    </location>
</feature>
<dbReference type="Gene3D" id="3.30.70.20">
    <property type="match status" value="1"/>
</dbReference>
<dbReference type="NCBIfam" id="NF009410">
    <property type="entry name" value="PRK12771.1"/>
    <property type="match status" value="1"/>
</dbReference>
<reference evidence="5 6" key="1">
    <citation type="submission" date="2023-05" db="EMBL/GenBank/DDBJ databases">
        <title>Corynebacterium suedekumii sp. nov. and Corynebacterium breve sp. nov. isolated from raw cow's milk.</title>
        <authorList>
            <person name="Baer M.K."/>
            <person name="Mehl L."/>
            <person name="Hellmuth R."/>
            <person name="Marke G."/>
            <person name="Lipski A."/>
        </authorList>
    </citation>
    <scope>NUCLEOTIDE SEQUENCE [LARGE SCALE GENOMIC DNA]</scope>
    <source>
        <strain evidence="5 6">R4</strain>
    </source>
</reference>
<dbReference type="EMBL" id="CP126969">
    <property type="protein sequence ID" value="WIM68734.1"/>
    <property type="molecule type" value="Genomic_DNA"/>
</dbReference>
<evidence type="ECO:0000256" key="3">
    <source>
        <dbReference type="ARBA" id="ARBA00023014"/>
    </source>
</evidence>
<keyword evidence="2" id="KW-0408">Iron</keyword>
<dbReference type="Proteomes" id="UP001225598">
    <property type="component" value="Chromosome"/>
</dbReference>
<dbReference type="Gene3D" id="1.10.1060.10">
    <property type="entry name" value="Alpha-helical ferredoxin"/>
    <property type="match status" value="1"/>
</dbReference>
<accession>A0ABY8VKL3</accession>
<dbReference type="InterPro" id="IPR023753">
    <property type="entry name" value="FAD/NAD-binding_dom"/>
</dbReference>
<dbReference type="PANTHER" id="PTHR42783:SF3">
    <property type="entry name" value="GLUTAMATE SYNTHASE [NADPH] SMALL CHAIN-RELATED"/>
    <property type="match status" value="1"/>
</dbReference>
<gene>
    <name evidence="5" type="ORF">QP027_04935</name>
</gene>
<dbReference type="InterPro" id="IPR036188">
    <property type="entry name" value="FAD/NAD-bd_sf"/>
</dbReference>
<feature type="domain" description="4Fe-4S ferredoxin-type" evidence="4">
    <location>
        <begin position="523"/>
        <end position="552"/>
    </location>
</feature>
<dbReference type="InterPro" id="IPR009051">
    <property type="entry name" value="Helical_ferredxn"/>
</dbReference>
<dbReference type="Pfam" id="PF07992">
    <property type="entry name" value="Pyr_redox_2"/>
    <property type="match status" value="1"/>
</dbReference>
<keyword evidence="3" id="KW-0411">Iron-sulfur</keyword>
<proteinExistence type="predicted"/>
<evidence type="ECO:0000256" key="1">
    <source>
        <dbReference type="ARBA" id="ARBA00022723"/>
    </source>
</evidence>